<protein>
    <recommendedName>
        <fullName evidence="2">Thioredoxin-like fold domain-containing protein</fullName>
    </recommendedName>
</protein>
<dbReference type="InterPro" id="IPR029520">
    <property type="entry name" value="RdCVF"/>
</dbReference>
<comment type="caution">
    <text evidence="3">The sequence shown here is derived from an EMBL/GenBank/DDBJ whole genome shotgun (WGS) entry which is preliminary data.</text>
</comment>
<dbReference type="Gene3D" id="3.40.30.10">
    <property type="entry name" value="Glutaredoxin"/>
    <property type="match status" value="1"/>
</dbReference>
<dbReference type="PANTHER" id="PTHR47109">
    <property type="entry name" value="NUCLEOREDOXIN-LIKE PROTEIN 1"/>
    <property type="match status" value="1"/>
</dbReference>
<feature type="region of interest" description="Disordered" evidence="1">
    <location>
        <begin position="192"/>
        <end position="217"/>
    </location>
</feature>
<reference evidence="3" key="1">
    <citation type="thesis" date="2020" institute="ProQuest LLC" country="789 East Eisenhower Parkway, Ann Arbor, MI, USA">
        <title>Comparative Genomics and Chromosome Evolution.</title>
        <authorList>
            <person name="Mudd A.B."/>
        </authorList>
    </citation>
    <scope>NUCLEOTIDE SEQUENCE</scope>
    <source>
        <strain evidence="3">1538</strain>
        <tissue evidence="3">Blood</tissue>
    </source>
</reference>
<dbReference type="SUPFAM" id="SSF52833">
    <property type="entry name" value="Thioredoxin-like"/>
    <property type="match status" value="1"/>
</dbReference>
<dbReference type="Pfam" id="PF13905">
    <property type="entry name" value="Thioredoxin_8"/>
    <property type="match status" value="1"/>
</dbReference>
<accession>A0AAV3AWQ1</accession>
<evidence type="ECO:0000259" key="2">
    <source>
        <dbReference type="Pfam" id="PF13905"/>
    </source>
</evidence>
<dbReference type="InterPro" id="IPR012336">
    <property type="entry name" value="Thioredoxin-like_fold"/>
</dbReference>
<dbReference type="InterPro" id="IPR036249">
    <property type="entry name" value="Thioredoxin-like_sf"/>
</dbReference>
<evidence type="ECO:0000313" key="4">
    <source>
        <dbReference type="Proteomes" id="UP001181693"/>
    </source>
</evidence>
<gene>
    <name evidence="3" type="ORF">GDO54_006107</name>
</gene>
<sequence length="217" mass="25152">MAELFLGKVLLKNNRDQDELDIDKEVWERLENRVLLLYFAESGSSRCQEFAPILKDFFTKLTDEFYVNRAAQIALIYITRDRNEEEHDSFIKDMPKRWLLVPFEDEEFRRDLEVQFSVSEVPVLVVLKPSGQVISPNAVDEVERLGPPCFQNWQEASEIIDRSFLQPEFCDSTPYRSVSDAIRKIKYKLDSPEKKKKERAGRDDDDDEGGGGGGGFF</sequence>
<keyword evidence="4" id="KW-1185">Reference proteome</keyword>
<evidence type="ECO:0000256" key="1">
    <source>
        <dbReference type="SAM" id="MobiDB-lite"/>
    </source>
</evidence>
<dbReference type="Proteomes" id="UP001181693">
    <property type="component" value="Unassembled WGS sequence"/>
</dbReference>
<dbReference type="AlphaFoldDB" id="A0AAV3AWQ1"/>
<dbReference type="PANTHER" id="PTHR47109:SF1">
    <property type="entry name" value="NUCLEOREDOXIN-LIKE PROTEIN 1"/>
    <property type="match status" value="1"/>
</dbReference>
<dbReference type="GO" id="GO:0045494">
    <property type="term" value="P:photoreceptor cell maintenance"/>
    <property type="evidence" value="ECO:0007669"/>
    <property type="project" value="InterPro"/>
</dbReference>
<dbReference type="EMBL" id="DYDO01000002">
    <property type="protein sequence ID" value="DBA30078.1"/>
    <property type="molecule type" value="Genomic_DNA"/>
</dbReference>
<organism evidence="3 4">
    <name type="scientific">Pyxicephalus adspersus</name>
    <name type="common">African bullfrog</name>
    <dbReference type="NCBI Taxonomy" id="30357"/>
    <lineage>
        <taxon>Eukaryota</taxon>
        <taxon>Metazoa</taxon>
        <taxon>Chordata</taxon>
        <taxon>Craniata</taxon>
        <taxon>Vertebrata</taxon>
        <taxon>Euteleostomi</taxon>
        <taxon>Amphibia</taxon>
        <taxon>Batrachia</taxon>
        <taxon>Anura</taxon>
        <taxon>Neobatrachia</taxon>
        <taxon>Ranoidea</taxon>
        <taxon>Pyxicephalidae</taxon>
        <taxon>Pyxicephalinae</taxon>
        <taxon>Pyxicephalus</taxon>
    </lineage>
</organism>
<evidence type="ECO:0000313" key="3">
    <source>
        <dbReference type="EMBL" id="DBA30078.1"/>
    </source>
</evidence>
<feature type="domain" description="Thioredoxin-like fold" evidence="2">
    <location>
        <begin position="32"/>
        <end position="133"/>
    </location>
</feature>
<dbReference type="GO" id="GO:0005739">
    <property type="term" value="C:mitochondrion"/>
    <property type="evidence" value="ECO:0007669"/>
    <property type="project" value="TreeGrafter"/>
</dbReference>
<name>A0AAV3AWQ1_PYXAD</name>
<proteinExistence type="predicted"/>